<keyword evidence="1" id="KW-0235">DNA replication</keyword>
<dbReference type="eggNOG" id="COG0593">
    <property type="taxonomic scope" value="Bacteria"/>
</dbReference>
<evidence type="ECO:0000259" key="2">
    <source>
        <dbReference type="Pfam" id="PF00308"/>
    </source>
</evidence>
<dbReference type="Pfam" id="PF00308">
    <property type="entry name" value="Bac_DnaA"/>
    <property type="match status" value="1"/>
</dbReference>
<geneLocation type="plasmid" evidence="3 4">
    <name>pCY186</name>
</geneLocation>
<sequence>MGEPKRGVFWLVDNSILAFPFEADATVGVAKSGKNYNHKLLWDFVKPKECSNKPFYYYPRGRVEFNSKGKPILYMNCNIGEEYIPKIMECFGLTELPQVHYDGSSHYMSYLEKQEWQIMDKYSFLNFRVSSGNYFAFQAAQLIIDPRKESYNPLYIYGDHGSGKTHLLKTIEDYINHESDDKRAFYILAEKFINDVMDMKTNGNSNKFVDFYRSLDVLLIDDIDCFVGKSEASSELVNIIDVMLNDEKQLVFSSQKEPRKLGIEEALISRIEKGLLARIEF</sequence>
<dbReference type="EMBL" id="CP001813">
    <property type="protein sequence ID" value="ADL36491.1"/>
    <property type="molecule type" value="Genomic_DNA"/>
</dbReference>
<evidence type="ECO:0000313" key="3">
    <source>
        <dbReference type="EMBL" id="ADL36491.1"/>
    </source>
</evidence>
<dbReference type="HOGENOM" id="CLU_989295_0_0_9"/>
<dbReference type="KEGG" id="bpb:bpr_IV126"/>
<dbReference type="GO" id="GO:0005886">
    <property type="term" value="C:plasma membrane"/>
    <property type="evidence" value="ECO:0007669"/>
    <property type="project" value="TreeGrafter"/>
</dbReference>
<dbReference type="PANTHER" id="PTHR30050:SF2">
    <property type="entry name" value="CHROMOSOMAL REPLICATION INITIATOR PROTEIN DNAA"/>
    <property type="match status" value="1"/>
</dbReference>
<dbReference type="PANTHER" id="PTHR30050">
    <property type="entry name" value="CHROMOSOMAL REPLICATION INITIATOR PROTEIN DNAA"/>
    <property type="match status" value="1"/>
</dbReference>
<dbReference type="RefSeq" id="WP_013283139.1">
    <property type="nucleotide sequence ID" value="NC_014390.1"/>
</dbReference>
<dbReference type="InterPro" id="IPR013317">
    <property type="entry name" value="DnaA_dom"/>
</dbReference>
<dbReference type="Proteomes" id="UP000001299">
    <property type="component" value="Plasmid pCY186"/>
</dbReference>
<name>E0S509_BUTPB</name>
<dbReference type="CDD" id="cd00009">
    <property type="entry name" value="AAA"/>
    <property type="match status" value="1"/>
</dbReference>
<comment type="similarity">
    <text evidence="1">Belongs to the DnaA family.</text>
</comment>
<dbReference type="SUPFAM" id="SSF52540">
    <property type="entry name" value="P-loop containing nucleoside triphosphate hydrolases"/>
    <property type="match status" value="1"/>
</dbReference>
<keyword evidence="3" id="KW-0614">Plasmid</keyword>
<dbReference type="GO" id="GO:0006270">
    <property type="term" value="P:DNA replication initiation"/>
    <property type="evidence" value="ECO:0007669"/>
    <property type="project" value="TreeGrafter"/>
</dbReference>
<evidence type="ECO:0000313" key="4">
    <source>
        <dbReference type="Proteomes" id="UP000001299"/>
    </source>
</evidence>
<dbReference type="PRINTS" id="PR00051">
    <property type="entry name" value="DNAA"/>
</dbReference>
<protein>
    <submittedName>
        <fullName evidence="3">Chromosomal replication initiator protein DnaA2</fullName>
    </submittedName>
</protein>
<dbReference type="GO" id="GO:0003688">
    <property type="term" value="F:DNA replication origin binding"/>
    <property type="evidence" value="ECO:0007669"/>
    <property type="project" value="TreeGrafter"/>
</dbReference>
<dbReference type="Gene3D" id="3.40.50.300">
    <property type="entry name" value="P-loop containing nucleotide triphosphate hydrolases"/>
    <property type="match status" value="1"/>
</dbReference>
<dbReference type="AlphaFoldDB" id="E0S509"/>
<proteinExistence type="inferred from homology"/>
<gene>
    <name evidence="3" type="primary">dnaA2</name>
    <name evidence="3" type="ordered locus">bpr_IV126</name>
</gene>
<keyword evidence="4" id="KW-1185">Reference proteome</keyword>
<dbReference type="InterPro" id="IPR020591">
    <property type="entry name" value="Chromosome_initiator_DnaA-like"/>
</dbReference>
<accession>E0S509</accession>
<organism evidence="3 4">
    <name type="scientific">Butyrivibrio proteoclasticus (strain ATCC 51982 / DSM 14932 / B316)</name>
    <name type="common">Clostridium proteoclasticum</name>
    <dbReference type="NCBI Taxonomy" id="515622"/>
    <lineage>
        <taxon>Bacteria</taxon>
        <taxon>Bacillati</taxon>
        <taxon>Bacillota</taxon>
        <taxon>Clostridia</taxon>
        <taxon>Lachnospirales</taxon>
        <taxon>Lachnospiraceae</taxon>
        <taxon>Butyrivibrio</taxon>
    </lineage>
</organism>
<evidence type="ECO:0000256" key="1">
    <source>
        <dbReference type="RuleBase" id="RU004227"/>
    </source>
</evidence>
<dbReference type="InterPro" id="IPR027417">
    <property type="entry name" value="P-loop_NTPase"/>
</dbReference>
<feature type="domain" description="Chromosomal replication initiator protein DnaA ATPAse" evidence="2">
    <location>
        <begin position="120"/>
        <end position="276"/>
    </location>
</feature>
<reference evidence="3 4" key="1">
    <citation type="journal article" date="2010" name="PLoS ONE">
        <title>The glycobiome of the rumen bacterium Butyrivibrio proteoclasticus B316(T) highlights adaptation to a polysaccharide-rich environment.</title>
        <authorList>
            <person name="Kelly W.J."/>
            <person name="Leahy S.C."/>
            <person name="Altermann E."/>
            <person name="Yeoman C.J."/>
            <person name="Dunne J.C."/>
            <person name="Kong Z."/>
            <person name="Pacheco D.M."/>
            <person name="Li D."/>
            <person name="Noel S.J."/>
            <person name="Moon C.D."/>
            <person name="Cookson A.L."/>
            <person name="Attwood G.T."/>
        </authorList>
    </citation>
    <scope>NUCLEOTIDE SEQUENCE [LARGE SCALE GENOMIC DNA]</scope>
    <source>
        <strain evidence="4">ATCC 51982 / DSM 14932 / B316</strain>
        <plasmid evidence="4">Plasmid pCY186</plasmid>
    </source>
</reference>